<gene>
    <name evidence="3" type="ORF">AK33_11130</name>
</gene>
<protein>
    <recommendedName>
        <fullName evidence="2">Antitoxin</fullName>
    </recommendedName>
</protein>
<dbReference type="EMBL" id="JANJ01000009">
    <property type="protein sequence ID" value="EXI61292.1"/>
    <property type="molecule type" value="Genomic_DNA"/>
</dbReference>
<evidence type="ECO:0000256" key="2">
    <source>
        <dbReference type="RuleBase" id="RU362080"/>
    </source>
</evidence>
<dbReference type="InterPro" id="IPR036165">
    <property type="entry name" value="YefM-like_sf"/>
</dbReference>
<keyword evidence="4" id="KW-1185">Reference proteome</keyword>
<dbReference type="Proteomes" id="UP000054123">
    <property type="component" value="Unassembled WGS sequence"/>
</dbReference>
<organism evidence="3 4">
    <name type="scientific">Mannheimia granulomatis</name>
    <dbReference type="NCBI Taxonomy" id="85402"/>
    <lineage>
        <taxon>Bacteria</taxon>
        <taxon>Pseudomonadati</taxon>
        <taxon>Pseudomonadota</taxon>
        <taxon>Gammaproteobacteria</taxon>
        <taxon>Pasteurellales</taxon>
        <taxon>Pasteurellaceae</taxon>
        <taxon>Mannheimia</taxon>
    </lineage>
</organism>
<evidence type="ECO:0000256" key="1">
    <source>
        <dbReference type="ARBA" id="ARBA00009981"/>
    </source>
</evidence>
<dbReference type="STRING" id="1122190.GCA_000621105_01965"/>
<evidence type="ECO:0000313" key="4">
    <source>
        <dbReference type="Proteomes" id="UP000054123"/>
    </source>
</evidence>
<comment type="similarity">
    <text evidence="1 2">Belongs to the phD/YefM antitoxin family.</text>
</comment>
<comment type="function">
    <text evidence="2">Antitoxin component of a type II toxin-antitoxin (TA) system.</text>
</comment>
<sequence>METVNIHEAKTHLSRIVEDVKKFGKPMIIAKAGKAQVKIVPLDDGVAQKRFGFMKQSSCKIPDNFDRLHEDEIEAMFSGESK</sequence>
<evidence type="ECO:0000313" key="3">
    <source>
        <dbReference type="EMBL" id="EXI61292.1"/>
    </source>
</evidence>
<proteinExistence type="inferred from homology"/>
<dbReference type="PATRIC" id="fig|1450449.3.peg.2218"/>
<dbReference type="SUPFAM" id="SSF143120">
    <property type="entry name" value="YefM-like"/>
    <property type="match status" value="1"/>
</dbReference>
<dbReference type="Gene3D" id="3.40.1620.10">
    <property type="entry name" value="YefM-like domain"/>
    <property type="match status" value="1"/>
</dbReference>
<dbReference type="InterPro" id="IPR006442">
    <property type="entry name" value="Antitoxin_Phd/YefM"/>
</dbReference>
<dbReference type="Pfam" id="PF02604">
    <property type="entry name" value="PhdYeFM_antitox"/>
    <property type="match status" value="1"/>
</dbReference>
<dbReference type="AlphaFoldDB" id="A0A011N9K3"/>
<comment type="caution">
    <text evidence="3">The sequence shown here is derived from an EMBL/GenBank/DDBJ whole genome shotgun (WGS) entry which is preliminary data.</text>
</comment>
<name>A0A011N9K3_9PAST</name>
<accession>A0A011N9K3</accession>
<reference evidence="3 4" key="1">
    <citation type="journal article" date="2014" name="Genome Announc.">
        <title>Genome Sequence of a Presumptive Mannheimia haemolytica Strain with an A1/A6-Cross-Reactive Serotype from a White-Tailed Deer (Odocoileus virginianus).</title>
        <authorList>
            <person name="Lawrence P.K."/>
            <person name="Bey R.F."/>
            <person name="Wiener B."/>
            <person name="Kittichotirat W."/>
            <person name="Bumgarner R.E."/>
        </authorList>
    </citation>
    <scope>NUCLEOTIDE SEQUENCE [LARGE SCALE GENOMIC DNA]</scope>
    <source>
        <strain evidence="3 4">PKL10</strain>
    </source>
</reference>